<dbReference type="EMBL" id="JAXCLA010000002">
    <property type="protein sequence ID" value="MDY0744258.1"/>
    <property type="molecule type" value="Genomic_DNA"/>
</dbReference>
<dbReference type="SUPFAM" id="SSF53756">
    <property type="entry name" value="UDP-Glycosyltransferase/glycogen phosphorylase"/>
    <property type="match status" value="1"/>
</dbReference>
<sequence length="395" mass="41955">MTPRRIAVFTSTRAEYGLLRPLMREIADRDGLVLRVIASGTHLSPQHGLTRRDIEADGFLIDAAVDMLLTGDSAVATAKSAALAMMGTAEALDRLHPDLLVLLGDRYELLAAAQAAVLARVPIAHLHGGETTEGAIDESIRHAVSKLAHLHFPAAEPYAERLRQMGESPARIWNVGAPAMDNIAALDAVPREALEQHLGLTLRSPSFLVTYHPVTLREDAGLGAMKALLTALDETGGSVVITGTNADPGASGIRQTLERFAAQRPGRVVLVESLGARRYLSLMAQVDAVVGNSSSGLLEAPAMGVPTLDIGSRQQGRLRAPSVLHCGEDLDAIRAALAQALSDDHRRLAQDRDTPYGRPGAARRIVDVLESVSLATLEKPFVNRTPTGAPSVNAP</sequence>
<reference evidence="2 3" key="1">
    <citation type="submission" date="2023-11" db="EMBL/GenBank/DDBJ databases">
        <title>Paucibacter sp. nov., isolated from fresh soil in Korea.</title>
        <authorList>
            <person name="Le N.T.T."/>
        </authorList>
    </citation>
    <scope>NUCLEOTIDE SEQUENCE [LARGE SCALE GENOMIC DNA]</scope>
    <source>
        <strain evidence="2 3">R3-3</strain>
    </source>
</reference>
<dbReference type="Proteomes" id="UP001285263">
    <property type="component" value="Unassembled WGS sequence"/>
</dbReference>
<name>A0ABU5DES0_9BURK</name>
<dbReference type="PANTHER" id="PTHR43174">
    <property type="entry name" value="UDP-N-ACETYLGLUCOSAMINE 2-EPIMERASE"/>
    <property type="match status" value="1"/>
</dbReference>
<dbReference type="CDD" id="cd03786">
    <property type="entry name" value="GTB_UDP-GlcNAc_2-Epimerase"/>
    <property type="match status" value="1"/>
</dbReference>
<organism evidence="2 3">
    <name type="scientific">Roseateles agri</name>
    <dbReference type="NCBI Taxonomy" id="3098619"/>
    <lineage>
        <taxon>Bacteria</taxon>
        <taxon>Pseudomonadati</taxon>
        <taxon>Pseudomonadota</taxon>
        <taxon>Betaproteobacteria</taxon>
        <taxon>Burkholderiales</taxon>
        <taxon>Sphaerotilaceae</taxon>
        <taxon>Roseateles</taxon>
    </lineage>
</organism>
<accession>A0ABU5DES0</accession>
<dbReference type="InterPro" id="IPR029767">
    <property type="entry name" value="WecB-like"/>
</dbReference>
<proteinExistence type="predicted"/>
<protein>
    <submittedName>
        <fullName evidence="2">UDP-N-acetylglucosamine 2-epimerase</fullName>
        <ecNumber evidence="2">3.2.1.183</ecNumber>
    </submittedName>
</protein>
<dbReference type="EC" id="3.2.1.183" evidence="2"/>
<dbReference type="InterPro" id="IPR003331">
    <property type="entry name" value="UDP_GlcNAc_Epimerase_2_dom"/>
</dbReference>
<evidence type="ECO:0000313" key="3">
    <source>
        <dbReference type="Proteomes" id="UP001285263"/>
    </source>
</evidence>
<dbReference type="Pfam" id="PF02350">
    <property type="entry name" value="Epimerase_2"/>
    <property type="match status" value="1"/>
</dbReference>
<dbReference type="NCBIfam" id="TIGR03568">
    <property type="entry name" value="NeuC_NnaA"/>
    <property type="match status" value="1"/>
</dbReference>
<keyword evidence="2" id="KW-0378">Hydrolase</keyword>
<evidence type="ECO:0000313" key="2">
    <source>
        <dbReference type="EMBL" id="MDY0744258.1"/>
    </source>
</evidence>
<dbReference type="InterPro" id="IPR020004">
    <property type="entry name" value="UDP-GlcNAc_Epase"/>
</dbReference>
<dbReference type="RefSeq" id="WP_320422156.1">
    <property type="nucleotide sequence ID" value="NZ_JAXCLA010000002.1"/>
</dbReference>
<keyword evidence="2" id="KW-0326">Glycosidase</keyword>
<comment type="caution">
    <text evidence="2">The sequence shown here is derived from an EMBL/GenBank/DDBJ whole genome shotgun (WGS) entry which is preliminary data.</text>
</comment>
<keyword evidence="3" id="KW-1185">Reference proteome</keyword>
<gene>
    <name evidence="2" type="primary">neuC</name>
    <name evidence="2" type="ORF">SNE35_07060</name>
</gene>
<dbReference type="Gene3D" id="3.40.50.2000">
    <property type="entry name" value="Glycogen Phosphorylase B"/>
    <property type="match status" value="2"/>
</dbReference>
<dbReference type="PANTHER" id="PTHR43174:SF3">
    <property type="entry name" value="UDP-N-ACETYLGLUCOSAMINE 2-EPIMERASE"/>
    <property type="match status" value="1"/>
</dbReference>
<evidence type="ECO:0000259" key="1">
    <source>
        <dbReference type="Pfam" id="PF02350"/>
    </source>
</evidence>
<dbReference type="GO" id="GO:0016798">
    <property type="term" value="F:hydrolase activity, acting on glycosyl bonds"/>
    <property type="evidence" value="ECO:0007669"/>
    <property type="project" value="UniProtKB-KW"/>
</dbReference>
<feature type="domain" description="UDP-N-acetylglucosamine 2-epimerase" evidence="1">
    <location>
        <begin position="25"/>
        <end position="370"/>
    </location>
</feature>